<proteinExistence type="predicted"/>
<accession>A0A7R9I460</accession>
<protein>
    <submittedName>
        <fullName evidence="2">Uncharacterized protein</fullName>
    </submittedName>
</protein>
<sequence length="99" mass="11042">MHHMPINSVIQLARNRKFARTLSYINTQDDAISHNGEESTKHPSSQISCESEDPMKMVHRSGNAMEMTGTTNNELYGFVLDTPVLEALGVQPGNTLDRQ</sequence>
<reference evidence="2" key="1">
    <citation type="submission" date="2020-11" db="EMBL/GenBank/DDBJ databases">
        <authorList>
            <person name="Tran Van P."/>
        </authorList>
    </citation>
    <scope>NUCLEOTIDE SEQUENCE</scope>
</reference>
<gene>
    <name evidence="2" type="ORF">TBIB3V08_LOCUS9350</name>
</gene>
<organism evidence="2">
    <name type="scientific">Timema bartmani</name>
    <dbReference type="NCBI Taxonomy" id="61472"/>
    <lineage>
        <taxon>Eukaryota</taxon>
        <taxon>Metazoa</taxon>
        <taxon>Ecdysozoa</taxon>
        <taxon>Arthropoda</taxon>
        <taxon>Hexapoda</taxon>
        <taxon>Insecta</taxon>
        <taxon>Pterygota</taxon>
        <taxon>Neoptera</taxon>
        <taxon>Polyneoptera</taxon>
        <taxon>Phasmatodea</taxon>
        <taxon>Timematodea</taxon>
        <taxon>Timematoidea</taxon>
        <taxon>Timematidae</taxon>
        <taxon>Timema</taxon>
    </lineage>
</organism>
<evidence type="ECO:0000313" key="2">
    <source>
        <dbReference type="EMBL" id="CAD7447033.1"/>
    </source>
</evidence>
<evidence type="ECO:0000256" key="1">
    <source>
        <dbReference type="SAM" id="MobiDB-lite"/>
    </source>
</evidence>
<name>A0A7R9I460_9NEOP</name>
<dbReference type="EMBL" id="OD568492">
    <property type="protein sequence ID" value="CAD7447033.1"/>
    <property type="molecule type" value="Genomic_DNA"/>
</dbReference>
<feature type="region of interest" description="Disordered" evidence="1">
    <location>
        <begin position="30"/>
        <end position="54"/>
    </location>
</feature>
<dbReference type="AlphaFoldDB" id="A0A7R9I460"/>
<feature type="compositionally biased region" description="Basic and acidic residues" evidence="1">
    <location>
        <begin position="31"/>
        <end position="41"/>
    </location>
</feature>